<feature type="transmembrane region" description="Helical" evidence="17">
    <location>
        <begin position="86"/>
        <end position="105"/>
    </location>
</feature>
<dbReference type="InterPro" id="IPR029035">
    <property type="entry name" value="DHS-like_NAD/FAD-binding_dom"/>
</dbReference>
<dbReference type="Gene3D" id="3.40.50.1220">
    <property type="entry name" value="TPP-binding domain"/>
    <property type="match status" value="1"/>
</dbReference>
<feature type="transmembrane region" description="Helical" evidence="17">
    <location>
        <begin position="199"/>
        <end position="219"/>
    </location>
</feature>
<feature type="transmembrane region" description="Helical" evidence="17">
    <location>
        <begin position="165"/>
        <end position="187"/>
    </location>
</feature>
<evidence type="ECO:0000313" key="20">
    <source>
        <dbReference type="Proteomes" id="UP000428330"/>
    </source>
</evidence>
<comment type="similarity">
    <text evidence="3 16">Belongs to the PNT beta subunit family.</text>
</comment>
<evidence type="ECO:0000256" key="8">
    <source>
        <dbReference type="ARBA" id="ARBA00022692"/>
    </source>
</evidence>
<keyword evidence="7 16" id="KW-0997">Cell inner membrane</keyword>
<dbReference type="GO" id="GO:0008750">
    <property type="term" value="F:proton-translocating NAD(P)+ transhydrogenase activity"/>
    <property type="evidence" value="ECO:0007669"/>
    <property type="project" value="UniProtKB-EC"/>
</dbReference>
<dbReference type="PANTHER" id="PTHR44758:SF1">
    <property type="entry name" value="NAD(P) TRANSHYDROGENASE SUBUNIT BETA"/>
    <property type="match status" value="1"/>
</dbReference>
<evidence type="ECO:0000256" key="12">
    <source>
        <dbReference type="ARBA" id="ARBA00023027"/>
    </source>
</evidence>
<keyword evidence="10 16" id="KW-1278">Translocase</keyword>
<keyword evidence="12 16" id="KW-0520">NAD</keyword>
<evidence type="ECO:0000259" key="18">
    <source>
        <dbReference type="Pfam" id="PF02233"/>
    </source>
</evidence>
<feature type="transmembrane region" description="Helical" evidence="17">
    <location>
        <begin position="56"/>
        <end position="74"/>
    </location>
</feature>
<evidence type="ECO:0000256" key="6">
    <source>
        <dbReference type="ARBA" id="ARBA00022475"/>
    </source>
</evidence>
<evidence type="ECO:0000256" key="4">
    <source>
        <dbReference type="ARBA" id="ARBA00012943"/>
    </source>
</evidence>
<reference evidence="20" key="1">
    <citation type="submission" date="2018-12" db="EMBL/GenBank/DDBJ databases">
        <title>Complete genome sequence of Roseovarius sp. MME-070.</title>
        <authorList>
            <person name="Nam Y.-D."/>
            <person name="Kang J."/>
            <person name="Chung W.-H."/>
            <person name="Park Y.S."/>
        </authorList>
    </citation>
    <scope>NUCLEOTIDE SEQUENCE [LARGE SCALE GENOMIC DNA]</scope>
    <source>
        <strain evidence="20">MME-070</strain>
    </source>
</reference>
<feature type="transmembrane region" description="Helical" evidence="17">
    <location>
        <begin position="276"/>
        <end position="296"/>
    </location>
</feature>
<dbReference type="InterPro" id="IPR012136">
    <property type="entry name" value="NADH_DH_b"/>
</dbReference>
<sequence>MEYGFTIAAYVVAAILFIFSLGGLSGQESAKRAVWYGIVGMAIAVLATLIGPGHGLWLMSIVLIAAGAVVGYQLATKVQMTQMPELVAIMHSLVGLAAVFVGFNADLMINNVSGLFAENGMTMGALAADGSYALLPKAVYHELSAFGQLIAKKSPVEITILQVELVLGIWIGAVTFTGSVIAYGKLAGKVDSAAKQLPGGHLLNAAAAGASLLFAIMYLGGSGSWTLVLLTLLALFIGYHLIMGIGGADMPVVVSMLNSYSGWAAAAIGFSLGNDLLIVVGALVGSSGAILSYIMCKAMNRSFVSVILGGFGGASGEQMAVEGEQIAIDADGVANALNEAQSIIIIPGYGMAVAQAQQAVSELTNKLRAKGKEVRFAIHPVAGRLPGHMNVLLAEAKVPYDIVLEMDEINDDFPDTDVVIVIGSNDIVNPAAQDDPNSPIAGMPVLECWKAKQVFVSKRGQGTGYSGIENPLFYKDNTRMFYGDAKDSVSSLLPKID</sequence>
<gene>
    <name evidence="19" type="ORF">EI983_12305</name>
</gene>
<dbReference type="EMBL" id="CP034348">
    <property type="protein sequence ID" value="QGX99009.1"/>
    <property type="molecule type" value="Genomic_DNA"/>
</dbReference>
<keyword evidence="6 16" id="KW-1003">Cell membrane</keyword>
<feature type="transmembrane region" description="Helical" evidence="17">
    <location>
        <begin position="6"/>
        <end position="26"/>
    </location>
</feature>
<dbReference type="PIRSF" id="PIRSF000204">
    <property type="entry name" value="PNTB"/>
    <property type="match status" value="1"/>
</dbReference>
<dbReference type="KEGG" id="rom:EI983_12305"/>
<feature type="transmembrane region" description="Helical" evidence="17">
    <location>
        <begin position="252"/>
        <end position="270"/>
    </location>
</feature>
<dbReference type="SUPFAM" id="SSF52467">
    <property type="entry name" value="DHS-like NAD/FAD-binding domain"/>
    <property type="match status" value="1"/>
</dbReference>
<feature type="transmembrane region" description="Helical" evidence="17">
    <location>
        <begin position="225"/>
        <end position="245"/>
    </location>
</feature>
<keyword evidence="9 16" id="KW-0521">NADP</keyword>
<evidence type="ECO:0000256" key="7">
    <source>
        <dbReference type="ARBA" id="ARBA00022519"/>
    </source>
</evidence>
<keyword evidence="8 17" id="KW-0812">Transmembrane</keyword>
<evidence type="ECO:0000256" key="5">
    <source>
        <dbReference type="ARBA" id="ARBA00014581"/>
    </source>
</evidence>
<proteinExistence type="inferred from homology"/>
<dbReference type="PANTHER" id="PTHR44758">
    <property type="entry name" value="NAD(P) TRANSHYDROGENASE SUBUNIT BETA"/>
    <property type="match status" value="1"/>
</dbReference>
<dbReference type="Pfam" id="PF02233">
    <property type="entry name" value="PNTB"/>
    <property type="match status" value="1"/>
</dbReference>
<name>A0A6I6IPP0_9RHOB</name>
<evidence type="ECO:0000256" key="17">
    <source>
        <dbReference type="SAM" id="Phobius"/>
    </source>
</evidence>
<dbReference type="InterPro" id="IPR034300">
    <property type="entry name" value="PNTB-like"/>
</dbReference>
<dbReference type="GO" id="GO:0050661">
    <property type="term" value="F:NADP binding"/>
    <property type="evidence" value="ECO:0007669"/>
    <property type="project" value="InterPro"/>
</dbReference>
<comment type="catalytic activity">
    <reaction evidence="14 16">
        <text>NAD(+) + NADPH + H(+)(in) = NADH + NADP(+) + H(+)(out)</text>
        <dbReference type="Rhea" id="RHEA:47992"/>
        <dbReference type="ChEBI" id="CHEBI:15378"/>
        <dbReference type="ChEBI" id="CHEBI:57540"/>
        <dbReference type="ChEBI" id="CHEBI:57783"/>
        <dbReference type="ChEBI" id="CHEBI:57945"/>
        <dbReference type="ChEBI" id="CHEBI:58349"/>
        <dbReference type="EC" id="7.1.1.1"/>
    </reaction>
</comment>
<dbReference type="Proteomes" id="UP000428330">
    <property type="component" value="Chromosome"/>
</dbReference>
<keyword evidence="20" id="KW-1185">Reference proteome</keyword>
<evidence type="ECO:0000313" key="19">
    <source>
        <dbReference type="EMBL" id="QGX99009.1"/>
    </source>
</evidence>
<accession>A0A6I6IPP0</accession>
<evidence type="ECO:0000256" key="3">
    <source>
        <dbReference type="ARBA" id="ARBA00007919"/>
    </source>
</evidence>
<dbReference type="FunFam" id="3.40.50.1220:FF:000002">
    <property type="entry name" value="NAD(P) transhydrogenase subunit beta"/>
    <property type="match status" value="1"/>
</dbReference>
<keyword evidence="13 16" id="KW-0472">Membrane</keyword>
<evidence type="ECO:0000256" key="15">
    <source>
        <dbReference type="ARBA" id="ARBA00066047"/>
    </source>
</evidence>
<comment type="subcellular location">
    <subcellularLocation>
        <location evidence="2">Cell inner membrane</location>
        <topology evidence="2">Multi-pass membrane protein</topology>
    </subcellularLocation>
</comment>
<evidence type="ECO:0000256" key="14">
    <source>
        <dbReference type="ARBA" id="ARBA00048202"/>
    </source>
</evidence>
<organism evidence="19 20">
    <name type="scientific">Roseovarius faecimaris</name>
    <dbReference type="NCBI Taxonomy" id="2494550"/>
    <lineage>
        <taxon>Bacteria</taxon>
        <taxon>Pseudomonadati</taxon>
        <taxon>Pseudomonadota</taxon>
        <taxon>Alphaproteobacteria</taxon>
        <taxon>Rhodobacterales</taxon>
        <taxon>Roseobacteraceae</taxon>
        <taxon>Roseovarius</taxon>
    </lineage>
</organism>
<dbReference type="EC" id="7.1.1.1" evidence="4 16"/>
<dbReference type="OrthoDB" id="9763786at2"/>
<evidence type="ECO:0000256" key="16">
    <source>
        <dbReference type="PIRNR" id="PIRNR000204"/>
    </source>
</evidence>
<feature type="transmembrane region" description="Helical" evidence="17">
    <location>
        <begin position="33"/>
        <end position="50"/>
    </location>
</feature>
<evidence type="ECO:0000256" key="1">
    <source>
        <dbReference type="ARBA" id="ARBA00003943"/>
    </source>
</evidence>
<evidence type="ECO:0000256" key="2">
    <source>
        <dbReference type="ARBA" id="ARBA00004429"/>
    </source>
</evidence>
<evidence type="ECO:0000256" key="13">
    <source>
        <dbReference type="ARBA" id="ARBA00023136"/>
    </source>
</evidence>
<evidence type="ECO:0000256" key="11">
    <source>
        <dbReference type="ARBA" id="ARBA00022989"/>
    </source>
</evidence>
<comment type="subunit">
    <text evidence="15">Complex of an alpha and a beta chain; in Rhodospirillum, the alpha chain seems to be made of two subunits.</text>
</comment>
<keyword evidence="11 17" id="KW-1133">Transmembrane helix</keyword>
<evidence type="ECO:0000256" key="10">
    <source>
        <dbReference type="ARBA" id="ARBA00022967"/>
    </source>
</evidence>
<feature type="domain" description="NADP transhydrogenase beta-like" evidence="18">
    <location>
        <begin position="8"/>
        <end position="493"/>
    </location>
</feature>
<dbReference type="GO" id="GO:0005886">
    <property type="term" value="C:plasma membrane"/>
    <property type="evidence" value="ECO:0007669"/>
    <property type="project" value="UniProtKB-SubCell"/>
</dbReference>
<comment type="function">
    <text evidence="1 16">The transhydrogenation between NADH and NADP is coupled to respiration and ATP hydrolysis and functions as a proton pump across the membrane.</text>
</comment>
<evidence type="ECO:0000256" key="9">
    <source>
        <dbReference type="ARBA" id="ARBA00022857"/>
    </source>
</evidence>
<protein>
    <recommendedName>
        <fullName evidence="5 16">NAD(P) transhydrogenase subunit beta</fullName>
        <ecNumber evidence="4 16">7.1.1.1</ecNumber>
    </recommendedName>
    <alternativeName>
        <fullName evidence="16">Nicotinamide nucleotide transhydrogenase subunit beta</fullName>
    </alternativeName>
</protein>
<dbReference type="RefSeq" id="WP_157707690.1">
    <property type="nucleotide sequence ID" value="NZ_CP034348.1"/>
</dbReference>
<dbReference type="AlphaFoldDB" id="A0A6I6IPP0"/>